<comment type="caution">
    <text evidence="1">The sequence shown here is derived from an EMBL/GenBank/DDBJ whole genome shotgun (WGS) entry which is preliminary data.</text>
</comment>
<sequence>MKLAAAALVLSTVAFAIFSSGVVVADPDLLQDVCVADYASTVKINGFPCKATFNATDFFSTLLVKPGLTNNTLGSLIDDGEVEKIKAKLAPKKS</sequence>
<organism evidence="1 2">
    <name type="scientific">Melastoma candidum</name>
    <dbReference type="NCBI Taxonomy" id="119954"/>
    <lineage>
        <taxon>Eukaryota</taxon>
        <taxon>Viridiplantae</taxon>
        <taxon>Streptophyta</taxon>
        <taxon>Embryophyta</taxon>
        <taxon>Tracheophyta</taxon>
        <taxon>Spermatophyta</taxon>
        <taxon>Magnoliopsida</taxon>
        <taxon>eudicotyledons</taxon>
        <taxon>Gunneridae</taxon>
        <taxon>Pentapetalae</taxon>
        <taxon>rosids</taxon>
        <taxon>malvids</taxon>
        <taxon>Myrtales</taxon>
        <taxon>Melastomataceae</taxon>
        <taxon>Melastomatoideae</taxon>
        <taxon>Melastomateae</taxon>
        <taxon>Melastoma</taxon>
    </lineage>
</organism>
<reference evidence="2" key="1">
    <citation type="journal article" date="2023" name="Front. Plant Sci.">
        <title>Chromosomal-level genome assembly of Melastoma candidum provides insights into trichome evolution.</title>
        <authorList>
            <person name="Zhong Y."/>
            <person name="Wu W."/>
            <person name="Sun C."/>
            <person name="Zou P."/>
            <person name="Liu Y."/>
            <person name="Dai S."/>
            <person name="Zhou R."/>
        </authorList>
    </citation>
    <scope>NUCLEOTIDE SEQUENCE [LARGE SCALE GENOMIC DNA]</scope>
</reference>
<evidence type="ECO:0000313" key="1">
    <source>
        <dbReference type="EMBL" id="KAI4369343.1"/>
    </source>
</evidence>
<protein>
    <submittedName>
        <fullName evidence="1">Uncharacterized protein</fullName>
    </submittedName>
</protein>
<proteinExistence type="predicted"/>
<evidence type="ECO:0000313" key="2">
    <source>
        <dbReference type="Proteomes" id="UP001057402"/>
    </source>
</evidence>
<name>A0ACB9QRQ8_9MYRT</name>
<dbReference type="Proteomes" id="UP001057402">
    <property type="component" value="Chromosome 5"/>
</dbReference>
<gene>
    <name evidence="1" type="ORF">MLD38_017791</name>
</gene>
<accession>A0ACB9QRQ8</accession>
<dbReference type="EMBL" id="CM042884">
    <property type="protein sequence ID" value="KAI4369343.1"/>
    <property type="molecule type" value="Genomic_DNA"/>
</dbReference>
<keyword evidence="2" id="KW-1185">Reference proteome</keyword>